<feature type="compositionally biased region" description="Low complexity" evidence="1">
    <location>
        <begin position="121"/>
        <end position="155"/>
    </location>
</feature>
<evidence type="ECO:0000256" key="1">
    <source>
        <dbReference type="SAM" id="MobiDB-lite"/>
    </source>
</evidence>
<feature type="compositionally biased region" description="Polar residues" evidence="1">
    <location>
        <begin position="97"/>
        <end position="120"/>
    </location>
</feature>
<proteinExistence type="predicted"/>
<evidence type="ECO:0000313" key="3">
    <source>
        <dbReference type="EMBL" id="VUC35471.1"/>
    </source>
</evidence>
<evidence type="ECO:0000256" key="2">
    <source>
        <dbReference type="SAM" id="SignalP"/>
    </source>
</evidence>
<keyword evidence="4" id="KW-1185">Reference proteome</keyword>
<feature type="region of interest" description="Disordered" evidence="1">
    <location>
        <begin position="18"/>
        <end position="172"/>
    </location>
</feature>
<comment type="caution">
    <text evidence="3">The sequence shown here is derived from an EMBL/GenBank/DDBJ whole genome shotgun (WGS) entry which is preliminary data.</text>
</comment>
<feature type="chain" id="PRO_5046408118" description="CBM-cenC domain-containing protein" evidence="2">
    <location>
        <begin position="21"/>
        <end position="320"/>
    </location>
</feature>
<accession>A0ABY6UXB3</accession>
<dbReference type="EMBL" id="CABFNS010000910">
    <property type="protein sequence ID" value="VUC35471.1"/>
    <property type="molecule type" value="Genomic_DNA"/>
</dbReference>
<gene>
    <name evidence="3" type="ORF">CLO192961_LOCUS411302</name>
</gene>
<keyword evidence="2" id="KW-0732">Signal</keyword>
<name>A0ABY6UXB3_BIOOC</name>
<feature type="compositionally biased region" description="Low complexity" evidence="1">
    <location>
        <begin position="49"/>
        <end position="96"/>
    </location>
</feature>
<sequence length="320" mass="32241">MVSQKYFLAVFAAAAGVAGAKTRCRTRTPSLVPSAASTTTTPEDHSTATPDSSESFTPSSVSVSTSLSSSSTPTPETSISSTTSSDSTPVPGTTTDASTPSLESQTSTPLASSDLTSGAVSTEISTTPTPTPSTTSTSILSTSVPATTSAPAAPSDCNVVDDPGFEAKGSGQASSWVGQGGGFYAGSGYTGYGFRANLNEFNTRSTLSQTLSGVKANGLYRLSFLYAVPQYDPYGCTISLKVGTNDVGPIVVLSPSEEFKTGGSDFVSPSDSPLLSLVVSCTAEQAAVVSVRFDDVAVVDTTRAACVQGQTTSVSPASAG</sequence>
<dbReference type="Proteomes" id="UP000766486">
    <property type="component" value="Unassembled WGS sequence"/>
</dbReference>
<feature type="signal peptide" evidence="2">
    <location>
        <begin position="1"/>
        <end position="20"/>
    </location>
</feature>
<protein>
    <recommendedName>
        <fullName evidence="5">CBM-cenC domain-containing protein</fullName>
    </recommendedName>
</protein>
<evidence type="ECO:0000313" key="4">
    <source>
        <dbReference type="Proteomes" id="UP000766486"/>
    </source>
</evidence>
<feature type="compositionally biased region" description="Polar residues" evidence="1">
    <location>
        <begin position="27"/>
        <end position="41"/>
    </location>
</feature>
<evidence type="ECO:0008006" key="5">
    <source>
        <dbReference type="Google" id="ProtNLM"/>
    </source>
</evidence>
<reference evidence="3 4" key="1">
    <citation type="submission" date="2019-06" db="EMBL/GenBank/DDBJ databases">
        <authorList>
            <person name="Broberg M."/>
        </authorList>
    </citation>
    <scope>NUCLEOTIDE SEQUENCE [LARGE SCALE GENOMIC DNA]</scope>
</reference>
<organism evidence="3 4">
    <name type="scientific">Bionectria ochroleuca</name>
    <name type="common">Gliocladium roseum</name>
    <dbReference type="NCBI Taxonomy" id="29856"/>
    <lineage>
        <taxon>Eukaryota</taxon>
        <taxon>Fungi</taxon>
        <taxon>Dikarya</taxon>
        <taxon>Ascomycota</taxon>
        <taxon>Pezizomycotina</taxon>
        <taxon>Sordariomycetes</taxon>
        <taxon>Hypocreomycetidae</taxon>
        <taxon>Hypocreales</taxon>
        <taxon>Bionectriaceae</taxon>
        <taxon>Clonostachys</taxon>
    </lineage>
</organism>